<evidence type="ECO:0000256" key="4">
    <source>
        <dbReference type="ARBA" id="ARBA00023157"/>
    </source>
</evidence>
<evidence type="ECO:0000313" key="9">
    <source>
        <dbReference type="Proteomes" id="UP000515129"/>
    </source>
</evidence>
<dbReference type="FunFam" id="2.60.40.10:FF:000142">
    <property type="entry name" value="V-set domain-containing T-cell activation inhibitor 1"/>
    <property type="match status" value="1"/>
</dbReference>
<dbReference type="InterPro" id="IPR013783">
    <property type="entry name" value="Ig-like_fold"/>
</dbReference>
<evidence type="ECO:0000313" key="10">
    <source>
        <dbReference type="RefSeq" id="XP_026056478.1"/>
    </source>
</evidence>
<dbReference type="OrthoDB" id="9898017at2759"/>
<dbReference type="Proteomes" id="UP000515129">
    <property type="component" value="Chromosome 24"/>
</dbReference>
<dbReference type="PANTHER" id="PTHR24100:SF130">
    <property type="entry name" value="BUTYROPHILIN-LIKE PROTEIN 9"/>
    <property type="match status" value="1"/>
</dbReference>
<dbReference type="InterPro" id="IPR007110">
    <property type="entry name" value="Ig-like_dom"/>
</dbReference>
<evidence type="ECO:0000259" key="8">
    <source>
        <dbReference type="PROSITE" id="PS50835"/>
    </source>
</evidence>
<evidence type="ECO:0000256" key="3">
    <source>
        <dbReference type="ARBA" id="ARBA00023136"/>
    </source>
</evidence>
<evidence type="ECO:0000256" key="7">
    <source>
        <dbReference type="SAM" id="MobiDB-lite"/>
    </source>
</evidence>
<dbReference type="Pfam" id="PF07686">
    <property type="entry name" value="V-set"/>
    <property type="match status" value="2"/>
</dbReference>
<feature type="region of interest" description="Disordered" evidence="7">
    <location>
        <begin position="302"/>
        <end position="339"/>
    </location>
</feature>
<dbReference type="SMART" id="SM00409">
    <property type="entry name" value="IG"/>
    <property type="match status" value="2"/>
</dbReference>
<dbReference type="SMART" id="SM00406">
    <property type="entry name" value="IGv"/>
    <property type="match status" value="2"/>
</dbReference>
<keyword evidence="6" id="KW-0393">Immunoglobulin domain</keyword>
<feature type="domain" description="Ig-like" evidence="8">
    <location>
        <begin position="121"/>
        <end position="217"/>
    </location>
</feature>
<dbReference type="AlphaFoldDB" id="A0A6P6JAL8"/>
<keyword evidence="4" id="KW-1015">Disulfide bond</keyword>
<feature type="compositionally biased region" description="Basic residues" evidence="7">
    <location>
        <begin position="389"/>
        <end position="403"/>
    </location>
</feature>
<feature type="region of interest" description="Disordered" evidence="7">
    <location>
        <begin position="262"/>
        <end position="289"/>
    </location>
</feature>
<dbReference type="GO" id="GO:0005102">
    <property type="term" value="F:signaling receptor binding"/>
    <property type="evidence" value="ECO:0007669"/>
    <property type="project" value="TreeGrafter"/>
</dbReference>
<dbReference type="RefSeq" id="XP_026056478.1">
    <property type="nucleotide sequence ID" value="XM_026200693.1"/>
</dbReference>
<dbReference type="SUPFAM" id="SSF48726">
    <property type="entry name" value="Immunoglobulin"/>
    <property type="match status" value="2"/>
</dbReference>
<keyword evidence="5" id="KW-0325">Glycoprotein</keyword>
<dbReference type="GeneID" id="113042109"/>
<feature type="domain" description="Ig-like" evidence="8">
    <location>
        <begin position="25"/>
        <end position="106"/>
    </location>
</feature>
<evidence type="ECO:0000256" key="5">
    <source>
        <dbReference type="ARBA" id="ARBA00023180"/>
    </source>
</evidence>
<dbReference type="PROSITE" id="PS50835">
    <property type="entry name" value="IG_LIKE"/>
    <property type="match status" value="2"/>
</dbReference>
<dbReference type="GO" id="GO:0009897">
    <property type="term" value="C:external side of plasma membrane"/>
    <property type="evidence" value="ECO:0007669"/>
    <property type="project" value="TreeGrafter"/>
</dbReference>
<dbReference type="InterPro" id="IPR013106">
    <property type="entry name" value="Ig_V-set"/>
</dbReference>
<feature type="compositionally biased region" description="Polar residues" evidence="7">
    <location>
        <begin position="323"/>
        <end position="338"/>
    </location>
</feature>
<reference evidence="10" key="1">
    <citation type="submission" date="2025-08" db="UniProtKB">
        <authorList>
            <consortium name="RefSeq"/>
        </authorList>
    </citation>
    <scope>IDENTIFICATION</scope>
    <source>
        <strain evidence="10">Wakin</strain>
        <tissue evidence="10">Muscle</tissue>
    </source>
</reference>
<feature type="region of interest" description="Disordered" evidence="7">
    <location>
        <begin position="380"/>
        <end position="403"/>
    </location>
</feature>
<protein>
    <submittedName>
        <fullName evidence="10">Uncharacterized protein LOC113042109</fullName>
    </submittedName>
</protein>
<keyword evidence="2" id="KW-0732">Signal</keyword>
<dbReference type="GO" id="GO:1903037">
    <property type="term" value="P:regulation of leukocyte cell-cell adhesion"/>
    <property type="evidence" value="ECO:0007669"/>
    <property type="project" value="UniProtKB-ARBA"/>
</dbReference>
<evidence type="ECO:0000256" key="1">
    <source>
        <dbReference type="ARBA" id="ARBA00004370"/>
    </source>
</evidence>
<proteinExistence type="predicted"/>
<keyword evidence="3" id="KW-0472">Membrane</keyword>
<dbReference type="KEGG" id="caua:113042109"/>
<dbReference type="InterPro" id="IPR036179">
    <property type="entry name" value="Ig-like_dom_sf"/>
</dbReference>
<comment type="subcellular location">
    <subcellularLocation>
        <location evidence="1">Membrane</location>
    </subcellularLocation>
</comment>
<dbReference type="InterPro" id="IPR003599">
    <property type="entry name" value="Ig_sub"/>
</dbReference>
<evidence type="ECO:0000256" key="2">
    <source>
        <dbReference type="ARBA" id="ARBA00022729"/>
    </source>
</evidence>
<dbReference type="PANTHER" id="PTHR24100">
    <property type="entry name" value="BUTYROPHILIN"/>
    <property type="match status" value="1"/>
</dbReference>
<dbReference type="Gene3D" id="2.60.40.10">
    <property type="entry name" value="Immunoglobulins"/>
    <property type="match status" value="2"/>
</dbReference>
<dbReference type="GO" id="GO:0001817">
    <property type="term" value="P:regulation of cytokine production"/>
    <property type="evidence" value="ECO:0007669"/>
    <property type="project" value="TreeGrafter"/>
</dbReference>
<sequence length="403" mass="46211">MAEVSETWQELALVCPSDIIFCGPGNDAVLSCHLEPVINAASLEIKWWNKSDLVCHYKDGQVTVSRDYEGRVSLSLQELLNGNVSLTLRDVKRSQRGIYICEVIHGCQTIKEYICLHISSQDFRLVVPTGSVRTNSGSNIILPAHLTPKTNAVSAEIRWFKGAQLIYQYKNRQEMTDDDYKNRLSVSIQELRRGNLALTLSNVQQSDSGDYTCTLFHDRCQKTGVIHLQVREHQKRKQTDKCKNLADELTFKKTPNYAGTYTEQRISNDPTTKRRRRTSMDGDRPLMSEDWALEKAEIEKREPKVTVGRESGHQNTRRKREGNTATVQELSSPHTSSPLLRMQRASVLFRDVFATAEPNMQTHKRLQQIIVRRQARRYDTNKSIEARRQSSKKLRKYSGKKAE</sequence>
<dbReference type="GO" id="GO:0050852">
    <property type="term" value="P:T cell receptor signaling pathway"/>
    <property type="evidence" value="ECO:0007669"/>
    <property type="project" value="TreeGrafter"/>
</dbReference>
<keyword evidence="9" id="KW-1185">Reference proteome</keyword>
<name>A0A6P6JAL8_CARAU</name>
<accession>A0A6P6JAL8</accession>
<gene>
    <name evidence="10" type="primary">LOC113042109</name>
</gene>
<evidence type="ECO:0000256" key="6">
    <source>
        <dbReference type="ARBA" id="ARBA00023319"/>
    </source>
</evidence>
<organism evidence="9 10">
    <name type="scientific">Carassius auratus</name>
    <name type="common">Goldfish</name>
    <dbReference type="NCBI Taxonomy" id="7957"/>
    <lineage>
        <taxon>Eukaryota</taxon>
        <taxon>Metazoa</taxon>
        <taxon>Chordata</taxon>
        <taxon>Craniata</taxon>
        <taxon>Vertebrata</taxon>
        <taxon>Euteleostomi</taxon>
        <taxon>Actinopterygii</taxon>
        <taxon>Neopterygii</taxon>
        <taxon>Teleostei</taxon>
        <taxon>Ostariophysi</taxon>
        <taxon>Cypriniformes</taxon>
        <taxon>Cyprinidae</taxon>
        <taxon>Cyprininae</taxon>
        <taxon>Carassius</taxon>
    </lineage>
</organism>
<dbReference type="GO" id="GO:0050863">
    <property type="term" value="P:regulation of T cell activation"/>
    <property type="evidence" value="ECO:0007669"/>
    <property type="project" value="UniProtKB-ARBA"/>
</dbReference>
<feature type="compositionally biased region" description="Basic and acidic residues" evidence="7">
    <location>
        <begin position="278"/>
        <end position="289"/>
    </location>
</feature>
<dbReference type="InterPro" id="IPR050504">
    <property type="entry name" value="IgSF_BTN/MOG"/>
</dbReference>